<dbReference type="OrthoDB" id="5982228at2759"/>
<feature type="transmembrane region" description="Helical" evidence="6">
    <location>
        <begin position="537"/>
        <end position="553"/>
    </location>
</feature>
<dbReference type="Pfam" id="PF13520">
    <property type="entry name" value="AA_permease_2"/>
    <property type="match status" value="1"/>
</dbReference>
<evidence type="ECO:0000313" key="8">
    <source>
        <dbReference type="Proteomes" id="UP000193642"/>
    </source>
</evidence>
<evidence type="ECO:0000256" key="1">
    <source>
        <dbReference type="ARBA" id="ARBA00004141"/>
    </source>
</evidence>
<feature type="transmembrane region" description="Helical" evidence="6">
    <location>
        <begin position="353"/>
        <end position="375"/>
    </location>
</feature>
<evidence type="ECO:0000256" key="4">
    <source>
        <dbReference type="ARBA" id="ARBA00023136"/>
    </source>
</evidence>
<feature type="transmembrane region" description="Helical" evidence="6">
    <location>
        <begin position="512"/>
        <end position="531"/>
    </location>
</feature>
<accession>A0A1Y2B1N2</accession>
<dbReference type="EMBL" id="MCGO01000092">
    <property type="protein sequence ID" value="ORY28758.1"/>
    <property type="molecule type" value="Genomic_DNA"/>
</dbReference>
<evidence type="ECO:0000256" key="2">
    <source>
        <dbReference type="ARBA" id="ARBA00022692"/>
    </source>
</evidence>
<dbReference type="InterPro" id="IPR002293">
    <property type="entry name" value="AA/rel_permease1"/>
</dbReference>
<evidence type="ECO:0000256" key="6">
    <source>
        <dbReference type="SAM" id="Phobius"/>
    </source>
</evidence>
<keyword evidence="4 6" id="KW-0472">Membrane</keyword>
<keyword evidence="2 6" id="KW-0812">Transmembrane</keyword>
<dbReference type="AlphaFoldDB" id="A0A1Y2B1N2"/>
<comment type="subcellular location">
    <subcellularLocation>
        <location evidence="1">Membrane</location>
        <topology evidence="1">Multi-pass membrane protein</topology>
    </subcellularLocation>
</comment>
<feature type="transmembrane region" description="Helical" evidence="6">
    <location>
        <begin position="141"/>
        <end position="163"/>
    </location>
</feature>
<dbReference type="STRING" id="329046.A0A1Y2B1N2"/>
<feature type="transmembrane region" description="Helical" evidence="6">
    <location>
        <begin position="452"/>
        <end position="471"/>
    </location>
</feature>
<dbReference type="GO" id="GO:0015179">
    <property type="term" value="F:L-amino acid transmembrane transporter activity"/>
    <property type="evidence" value="ECO:0007669"/>
    <property type="project" value="TreeGrafter"/>
</dbReference>
<name>A0A1Y2B1N2_9FUNG</name>
<keyword evidence="8" id="KW-1185">Reference proteome</keyword>
<feature type="transmembrane region" description="Helical" evidence="6">
    <location>
        <begin position="483"/>
        <end position="500"/>
    </location>
</feature>
<feature type="transmembrane region" description="Helical" evidence="6">
    <location>
        <begin position="395"/>
        <end position="417"/>
    </location>
</feature>
<organism evidence="7 8">
    <name type="scientific">Rhizoclosmatium globosum</name>
    <dbReference type="NCBI Taxonomy" id="329046"/>
    <lineage>
        <taxon>Eukaryota</taxon>
        <taxon>Fungi</taxon>
        <taxon>Fungi incertae sedis</taxon>
        <taxon>Chytridiomycota</taxon>
        <taxon>Chytridiomycota incertae sedis</taxon>
        <taxon>Chytridiomycetes</taxon>
        <taxon>Chytridiales</taxon>
        <taxon>Chytriomycetaceae</taxon>
        <taxon>Rhizoclosmatium</taxon>
    </lineage>
</organism>
<gene>
    <name evidence="7" type="ORF">BCR33DRAFT_591529</name>
</gene>
<dbReference type="GO" id="GO:0016020">
    <property type="term" value="C:membrane"/>
    <property type="evidence" value="ECO:0007669"/>
    <property type="project" value="UniProtKB-SubCell"/>
</dbReference>
<evidence type="ECO:0000256" key="3">
    <source>
        <dbReference type="ARBA" id="ARBA00022989"/>
    </source>
</evidence>
<feature type="transmembrane region" description="Helical" evidence="6">
    <location>
        <begin position="109"/>
        <end position="129"/>
    </location>
</feature>
<reference evidence="7 8" key="1">
    <citation type="submission" date="2016-07" db="EMBL/GenBank/DDBJ databases">
        <title>Pervasive Adenine N6-methylation of Active Genes in Fungi.</title>
        <authorList>
            <consortium name="DOE Joint Genome Institute"/>
            <person name="Mondo S.J."/>
            <person name="Dannebaum R.O."/>
            <person name="Kuo R.C."/>
            <person name="Labutti K."/>
            <person name="Haridas S."/>
            <person name="Kuo A."/>
            <person name="Salamov A."/>
            <person name="Ahrendt S.R."/>
            <person name="Lipzen A."/>
            <person name="Sullivan W."/>
            <person name="Andreopoulos W.B."/>
            <person name="Clum A."/>
            <person name="Lindquist E."/>
            <person name="Daum C."/>
            <person name="Ramamoorthy G.K."/>
            <person name="Gryganskyi A."/>
            <person name="Culley D."/>
            <person name="Magnuson J.K."/>
            <person name="James T.Y."/>
            <person name="O'Malley M.A."/>
            <person name="Stajich J.E."/>
            <person name="Spatafora J.W."/>
            <person name="Visel A."/>
            <person name="Grigoriev I.V."/>
        </authorList>
    </citation>
    <scope>NUCLEOTIDE SEQUENCE [LARGE SCALE GENOMIC DNA]</scope>
    <source>
        <strain evidence="7 8">JEL800</strain>
    </source>
</reference>
<feature type="transmembrane region" description="Helical" evidence="6">
    <location>
        <begin position="272"/>
        <end position="293"/>
    </location>
</feature>
<evidence type="ECO:0000256" key="5">
    <source>
        <dbReference type="SAM" id="MobiDB-lite"/>
    </source>
</evidence>
<proteinExistence type="predicted"/>
<dbReference type="Proteomes" id="UP000193642">
    <property type="component" value="Unassembled WGS sequence"/>
</dbReference>
<feature type="region of interest" description="Disordered" evidence="5">
    <location>
        <begin position="36"/>
        <end position="64"/>
    </location>
</feature>
<sequence length="626" mass="68111">MNTKETLQIGNKCSPSAFSSPRDSFASFASYVQAEEGDGIDDERQGLTADASRRGSRVAAPRTSQSRQWGFDEYTNEDAVFMIPLSSTLLRNPQQDKNLGTNASSKRSISLFTGIGLILGLSIGSGIFASPGPVLTRVGSGVAALAVWFLAGILVLLGCGCYAELGACFPGNGGEGLYLLHSFSMDKSTDATDEANAVGSMFSFLFVWANVLVGKPCGVAVVASVAGEYLARLIPGAKAVSVLPRVLGATLIWVLTALNISSNRMGTMVQDVFTILKLISLILISAWGFVYLYDHPEYHEAHNFSDAAWQRTSQSVGDYAIAFYSALWAYDGWSNLNLVTGELKDPARNLPRAVFIGPSIVIFAYMLVNLSYYLILDSEIVAVTKSVAMDFGNHVMGHTLSAILIPLIVLGSTFGACNASIFTGARITSSAAMRNQIPSVFSHLHQTHHTPANALVLQATLASLYCLAASFEPLVVFSGNITWIFYFLAVFGGIIMLRWTHPYIDRPFRVPIWVAIAFCASSLFLVVFSIYEQPKEGAFGLLFLIVGIIVWWIKERKSDGETKLDLPSFSWKIFCTNHLHLLAFMAQFYRVCGLLGLEIRDTTGRSGWGRLAETDEGGETEMTVRN</sequence>
<keyword evidence="3 6" id="KW-1133">Transmembrane helix</keyword>
<protein>
    <recommendedName>
        <fullName evidence="9">Amino acid transporter</fullName>
    </recommendedName>
</protein>
<dbReference type="Gene3D" id="1.20.1740.10">
    <property type="entry name" value="Amino acid/polyamine transporter I"/>
    <property type="match status" value="1"/>
</dbReference>
<dbReference type="PANTHER" id="PTHR11785">
    <property type="entry name" value="AMINO ACID TRANSPORTER"/>
    <property type="match status" value="1"/>
</dbReference>
<feature type="transmembrane region" description="Helical" evidence="6">
    <location>
        <begin position="242"/>
        <end position="260"/>
    </location>
</feature>
<dbReference type="InterPro" id="IPR050598">
    <property type="entry name" value="AminoAcid_Transporter"/>
</dbReference>
<evidence type="ECO:0000313" key="7">
    <source>
        <dbReference type="EMBL" id="ORY28758.1"/>
    </source>
</evidence>
<evidence type="ECO:0008006" key="9">
    <source>
        <dbReference type="Google" id="ProtNLM"/>
    </source>
</evidence>
<feature type="region of interest" description="Disordered" evidence="5">
    <location>
        <begin position="1"/>
        <end position="22"/>
    </location>
</feature>
<comment type="caution">
    <text evidence="7">The sequence shown here is derived from an EMBL/GenBank/DDBJ whole genome shotgun (WGS) entry which is preliminary data.</text>
</comment>
<dbReference type="PANTHER" id="PTHR11785:SF512">
    <property type="entry name" value="SOBREMESA, ISOFORM B"/>
    <property type="match status" value="1"/>
</dbReference>